<accession>A0A4S4KY95</accession>
<reference evidence="1 2" key="1">
    <citation type="submission" date="2019-02" db="EMBL/GenBank/DDBJ databases">
        <title>Genome sequencing of the rare red list fungi Phellinidium pouzarii.</title>
        <authorList>
            <person name="Buettner E."/>
            <person name="Kellner H."/>
        </authorList>
    </citation>
    <scope>NUCLEOTIDE SEQUENCE [LARGE SCALE GENOMIC DNA]</scope>
    <source>
        <strain evidence="1 2">DSM 108285</strain>
    </source>
</reference>
<dbReference type="EMBL" id="SGPK01000401">
    <property type="protein sequence ID" value="THH03872.1"/>
    <property type="molecule type" value="Genomic_DNA"/>
</dbReference>
<dbReference type="Proteomes" id="UP000308199">
    <property type="component" value="Unassembled WGS sequence"/>
</dbReference>
<dbReference type="Gene3D" id="3.40.50.1820">
    <property type="entry name" value="alpha/beta hydrolase"/>
    <property type="match status" value="1"/>
</dbReference>
<comment type="caution">
    <text evidence="1">The sequence shown here is derived from an EMBL/GenBank/DDBJ whole genome shotgun (WGS) entry which is preliminary data.</text>
</comment>
<dbReference type="InterPro" id="IPR029058">
    <property type="entry name" value="AB_hydrolase_fold"/>
</dbReference>
<dbReference type="OrthoDB" id="5311491at2759"/>
<dbReference type="SUPFAM" id="SSF53474">
    <property type="entry name" value="alpha/beta-Hydrolases"/>
    <property type="match status" value="1"/>
</dbReference>
<keyword evidence="2" id="KW-1185">Reference proteome</keyword>
<evidence type="ECO:0000313" key="1">
    <source>
        <dbReference type="EMBL" id="THH03872.1"/>
    </source>
</evidence>
<proteinExistence type="predicted"/>
<evidence type="ECO:0008006" key="3">
    <source>
        <dbReference type="Google" id="ProtNLM"/>
    </source>
</evidence>
<sequence>MPMQTAQVSENDNIQLAYIDSGPIPGDTYTTLVCVHGHSYHAQNFSRLFPLAQKYNLRIFALNRRDYTGSTPYTRAELDTLTGSDEDARLQFLKARGLEIARFLVWVITEKKIPQISADGTSGGLAVLGWSLGNVTTMAFLSYLSTYPQEVIETLGPFLRTFFIYELPGNSLGFPEPEGRYHALEDNTVQERMRGIIFGQWVSSYYAHPAYTSDPPIPAQDRSITSLQIRVPKKPYRTCTLDTLTPRDLLTSVDIAPGTRSERPLWRLPNSLLLAQTCGALFLGPRTSSSQLDMASEHDGVGGSTLLPAIKVRVIYGHASLWTVQWETWALEKECAKWEAESQSLRPIKFIPVKDANHFLHWDDAETFLNICVEGIRA</sequence>
<protein>
    <recommendedName>
        <fullName evidence="3">AB hydrolase-1 domain-containing protein</fullName>
    </recommendedName>
</protein>
<gene>
    <name evidence="1" type="ORF">EW145_g5939</name>
</gene>
<organism evidence="1 2">
    <name type="scientific">Phellinidium pouzarii</name>
    <dbReference type="NCBI Taxonomy" id="167371"/>
    <lineage>
        <taxon>Eukaryota</taxon>
        <taxon>Fungi</taxon>
        <taxon>Dikarya</taxon>
        <taxon>Basidiomycota</taxon>
        <taxon>Agaricomycotina</taxon>
        <taxon>Agaricomycetes</taxon>
        <taxon>Hymenochaetales</taxon>
        <taxon>Hymenochaetaceae</taxon>
        <taxon>Phellinidium</taxon>
    </lineage>
</organism>
<evidence type="ECO:0000313" key="2">
    <source>
        <dbReference type="Proteomes" id="UP000308199"/>
    </source>
</evidence>
<name>A0A4S4KY95_9AGAM</name>
<dbReference type="AlphaFoldDB" id="A0A4S4KY95"/>